<feature type="transmembrane region" description="Helical" evidence="2">
    <location>
        <begin position="193"/>
        <end position="217"/>
    </location>
</feature>
<feature type="transmembrane region" description="Helical" evidence="2">
    <location>
        <begin position="155"/>
        <end position="173"/>
    </location>
</feature>
<feature type="transmembrane region" description="Helical" evidence="2">
    <location>
        <begin position="115"/>
        <end position="143"/>
    </location>
</feature>
<comment type="caution">
    <text evidence="3">The sequence shown here is derived from an EMBL/GenBank/DDBJ whole genome shotgun (WGS) entry which is preliminary data.</text>
</comment>
<evidence type="ECO:0000256" key="2">
    <source>
        <dbReference type="SAM" id="Phobius"/>
    </source>
</evidence>
<dbReference type="Proteomes" id="UP000450000">
    <property type="component" value="Unassembled WGS sequence"/>
</dbReference>
<proteinExistence type="predicted"/>
<dbReference type="EMBL" id="WBOF01000001">
    <property type="protein sequence ID" value="MQS12837.1"/>
    <property type="molecule type" value="Genomic_DNA"/>
</dbReference>
<dbReference type="OrthoDB" id="4350222at2"/>
<keyword evidence="2" id="KW-0472">Membrane</keyword>
<organism evidence="3 4">
    <name type="scientific">Streptomyces kaniharaensis</name>
    <dbReference type="NCBI Taxonomy" id="212423"/>
    <lineage>
        <taxon>Bacteria</taxon>
        <taxon>Bacillati</taxon>
        <taxon>Actinomycetota</taxon>
        <taxon>Actinomycetes</taxon>
        <taxon>Kitasatosporales</taxon>
        <taxon>Streptomycetaceae</taxon>
        <taxon>Streptomyces</taxon>
    </lineage>
</organism>
<sequence length="225" mass="23296">MYDAATAPGVPGMASVPLDPPREPSGTPDPDAVPPPQVIHSGAGGWDLVMLNFSDAPAAPPKPIPEQRPAEGDTPLAEPQAPKAAVKAKKVKTPKGASDASPKKGVLAGRRPSPLLLLASGLLTGGAVTGFFPAMLAGWGLGYLSRQLSDFTRKFVILGIPLITMSVSTFYRMQQAKQGQGGLQPGSQLGQMTWASAPGVLRLSAALTAAVLLLLTLRRRPPQEG</sequence>
<feature type="region of interest" description="Disordered" evidence="1">
    <location>
        <begin position="1"/>
        <end position="106"/>
    </location>
</feature>
<dbReference type="RefSeq" id="WP_153461102.1">
    <property type="nucleotide sequence ID" value="NZ_WBOF01000001.1"/>
</dbReference>
<gene>
    <name evidence="3" type="ORF">F7Q99_11165</name>
</gene>
<protein>
    <submittedName>
        <fullName evidence="3">Uncharacterized protein</fullName>
    </submittedName>
</protein>
<evidence type="ECO:0000313" key="4">
    <source>
        <dbReference type="Proteomes" id="UP000450000"/>
    </source>
</evidence>
<accession>A0A6N7KR98</accession>
<reference evidence="3 4" key="1">
    <citation type="submission" date="2019-09" db="EMBL/GenBank/DDBJ databases">
        <title>Genome Sequences of Streptomyces kaniharaensis ATCC 21070.</title>
        <authorList>
            <person name="Zhu W."/>
            <person name="De Crecy-Lagard V."/>
            <person name="Richards N.G."/>
        </authorList>
    </citation>
    <scope>NUCLEOTIDE SEQUENCE [LARGE SCALE GENOMIC DNA]</scope>
    <source>
        <strain evidence="3 4">SF-557</strain>
    </source>
</reference>
<keyword evidence="4" id="KW-1185">Reference proteome</keyword>
<evidence type="ECO:0000256" key="1">
    <source>
        <dbReference type="SAM" id="MobiDB-lite"/>
    </source>
</evidence>
<name>A0A6N7KR98_9ACTN</name>
<keyword evidence="2" id="KW-0812">Transmembrane</keyword>
<keyword evidence="2" id="KW-1133">Transmembrane helix</keyword>
<evidence type="ECO:0000313" key="3">
    <source>
        <dbReference type="EMBL" id="MQS12837.1"/>
    </source>
</evidence>
<dbReference type="AlphaFoldDB" id="A0A6N7KR98"/>